<sequence>MSQITPQLTNMWDKSHESWFVKDKKLRFIYANKVFINLNNLPEHFDPRGYTEQELSTPFSHLVHLFEEHDRKVLQSMQRISSIGAYSQRNDQQGSDQQNNDRQNNVQQDNDQQLKSYFCEKYPLMDENNQCIGIICHAKEISHFSVHHYIKNDTSIAINLNHPNNILTEKEWRVIFLFCRGVSNKNIAKEMNISGRTLERYFKVIYEKLSINSIIELKMFCEKHNYDLYIPPEYFKSVNHALLY</sequence>
<organism evidence="4 5">
    <name type="scientific">Xenorhabdus beddingii</name>
    <dbReference type="NCBI Taxonomy" id="40578"/>
    <lineage>
        <taxon>Bacteria</taxon>
        <taxon>Pseudomonadati</taxon>
        <taxon>Pseudomonadota</taxon>
        <taxon>Gammaproteobacteria</taxon>
        <taxon>Enterobacterales</taxon>
        <taxon>Morganellaceae</taxon>
        <taxon>Xenorhabdus</taxon>
    </lineage>
</organism>
<dbReference type="SUPFAM" id="SSF46894">
    <property type="entry name" value="C-terminal effector domain of the bipartite response regulators"/>
    <property type="match status" value="1"/>
</dbReference>
<evidence type="ECO:0000256" key="1">
    <source>
        <dbReference type="ARBA" id="ARBA00023125"/>
    </source>
</evidence>
<comment type="caution">
    <text evidence="4">The sequence shown here is derived from an EMBL/GenBank/DDBJ whole genome shotgun (WGS) entry which is preliminary data.</text>
</comment>
<dbReference type="GO" id="GO:0003677">
    <property type="term" value="F:DNA binding"/>
    <property type="evidence" value="ECO:0007669"/>
    <property type="project" value="UniProtKB-KW"/>
</dbReference>
<dbReference type="SMART" id="SM00421">
    <property type="entry name" value="HTH_LUXR"/>
    <property type="match status" value="1"/>
</dbReference>
<name>A0A1Y2SQI7_9GAMM</name>
<keyword evidence="1" id="KW-0238">DNA-binding</keyword>
<dbReference type="PRINTS" id="PR00038">
    <property type="entry name" value="HTHLUXR"/>
</dbReference>
<dbReference type="OrthoDB" id="6191871at2"/>
<protein>
    <submittedName>
        <fullName evidence="4">LuxR family transcriptional regulator</fullName>
    </submittedName>
</protein>
<keyword evidence="5" id="KW-1185">Reference proteome</keyword>
<dbReference type="RefSeq" id="WP_086111449.1">
    <property type="nucleotide sequence ID" value="NZ_CAWNHF010000134.1"/>
</dbReference>
<reference evidence="4 5" key="1">
    <citation type="submission" date="2017-01" db="EMBL/GenBank/DDBJ databases">
        <title>Deconstructing symbiosis and pathogenesis requirements using a combined genomic-metabolomic approach.</title>
        <authorList>
            <person name="Tobias N.J."/>
            <person name="Wolff H."/>
            <person name="Djahanschiri B."/>
            <person name="Ebersberger I."/>
            <person name="Bode H.B."/>
        </authorList>
    </citation>
    <scope>NUCLEOTIDE SEQUENCE [LARGE SCALE GENOMIC DNA]</scope>
    <source>
        <strain evidence="4 5">DSM 4764</strain>
    </source>
</reference>
<dbReference type="PROSITE" id="PS50043">
    <property type="entry name" value="HTH_LUXR_2"/>
    <property type="match status" value="1"/>
</dbReference>
<dbReference type="CDD" id="cd06170">
    <property type="entry name" value="LuxR_C_like"/>
    <property type="match status" value="1"/>
</dbReference>
<evidence type="ECO:0000313" key="4">
    <source>
        <dbReference type="EMBL" id="OTA21356.1"/>
    </source>
</evidence>
<dbReference type="GO" id="GO:0006355">
    <property type="term" value="P:regulation of DNA-templated transcription"/>
    <property type="evidence" value="ECO:0007669"/>
    <property type="project" value="InterPro"/>
</dbReference>
<gene>
    <name evidence="4" type="ORF">Xbed_00585</name>
</gene>
<dbReference type="Proteomes" id="UP000194204">
    <property type="component" value="Unassembled WGS sequence"/>
</dbReference>
<feature type="compositionally biased region" description="Low complexity" evidence="2">
    <location>
        <begin position="88"/>
        <end position="109"/>
    </location>
</feature>
<evidence type="ECO:0000259" key="3">
    <source>
        <dbReference type="PROSITE" id="PS50043"/>
    </source>
</evidence>
<dbReference type="Gene3D" id="1.10.10.10">
    <property type="entry name" value="Winged helix-like DNA-binding domain superfamily/Winged helix DNA-binding domain"/>
    <property type="match status" value="1"/>
</dbReference>
<dbReference type="Gene3D" id="3.30.450.20">
    <property type="entry name" value="PAS domain"/>
    <property type="match status" value="1"/>
</dbReference>
<evidence type="ECO:0000256" key="2">
    <source>
        <dbReference type="SAM" id="MobiDB-lite"/>
    </source>
</evidence>
<dbReference type="STRING" id="40578.Xbed_00585"/>
<dbReference type="InterPro" id="IPR000792">
    <property type="entry name" value="Tscrpt_reg_LuxR_C"/>
</dbReference>
<dbReference type="EMBL" id="MUBK01000003">
    <property type="protein sequence ID" value="OTA21356.1"/>
    <property type="molecule type" value="Genomic_DNA"/>
</dbReference>
<accession>A0A1Y2SQI7</accession>
<dbReference type="Pfam" id="PF00196">
    <property type="entry name" value="GerE"/>
    <property type="match status" value="1"/>
</dbReference>
<feature type="domain" description="HTH luxR-type" evidence="3">
    <location>
        <begin position="160"/>
        <end position="225"/>
    </location>
</feature>
<dbReference type="InterPro" id="IPR036388">
    <property type="entry name" value="WH-like_DNA-bd_sf"/>
</dbReference>
<evidence type="ECO:0000313" key="5">
    <source>
        <dbReference type="Proteomes" id="UP000194204"/>
    </source>
</evidence>
<feature type="region of interest" description="Disordered" evidence="2">
    <location>
        <begin position="87"/>
        <end position="109"/>
    </location>
</feature>
<proteinExistence type="predicted"/>
<dbReference type="InterPro" id="IPR016032">
    <property type="entry name" value="Sig_transdc_resp-reg_C-effctor"/>
</dbReference>
<dbReference type="AlphaFoldDB" id="A0A1Y2SQI7"/>